<gene>
    <name evidence="1" type="ORF">DPEC_G00248530</name>
</gene>
<keyword evidence="2" id="KW-1185">Reference proteome</keyword>
<name>A0ACC2FWU2_DALPE</name>
<reference evidence="1" key="1">
    <citation type="submission" date="2021-05" db="EMBL/GenBank/DDBJ databases">
        <authorList>
            <person name="Pan Q."/>
            <person name="Jouanno E."/>
            <person name="Zahm M."/>
            <person name="Klopp C."/>
            <person name="Cabau C."/>
            <person name="Louis A."/>
            <person name="Berthelot C."/>
            <person name="Parey E."/>
            <person name="Roest Crollius H."/>
            <person name="Montfort J."/>
            <person name="Robinson-Rechavi M."/>
            <person name="Bouchez O."/>
            <person name="Lampietro C."/>
            <person name="Lopez Roques C."/>
            <person name="Donnadieu C."/>
            <person name="Postlethwait J."/>
            <person name="Bobe J."/>
            <person name="Dillon D."/>
            <person name="Chandos A."/>
            <person name="von Hippel F."/>
            <person name="Guiguen Y."/>
        </authorList>
    </citation>
    <scope>NUCLEOTIDE SEQUENCE</scope>
    <source>
        <strain evidence="1">YG-Jan2019</strain>
    </source>
</reference>
<proteinExistence type="predicted"/>
<sequence>MSIEELTRAVHSINKQKAPGPDWIPGEFYQTFWDLIKNDVAETCSIPEWSINDNLLLVRDVILHSQERGSPLGLLSLDQEKAFDRVSHGFLQRVLKKMNFPQHLINWTNLCYENISSRVLVKTSSQTHSPSDPA</sequence>
<organism evidence="1 2">
    <name type="scientific">Dallia pectoralis</name>
    <name type="common">Alaska blackfish</name>
    <dbReference type="NCBI Taxonomy" id="75939"/>
    <lineage>
        <taxon>Eukaryota</taxon>
        <taxon>Metazoa</taxon>
        <taxon>Chordata</taxon>
        <taxon>Craniata</taxon>
        <taxon>Vertebrata</taxon>
        <taxon>Euteleostomi</taxon>
        <taxon>Actinopterygii</taxon>
        <taxon>Neopterygii</taxon>
        <taxon>Teleostei</taxon>
        <taxon>Protacanthopterygii</taxon>
        <taxon>Esociformes</taxon>
        <taxon>Umbridae</taxon>
        <taxon>Dallia</taxon>
    </lineage>
</organism>
<dbReference type="Proteomes" id="UP001157502">
    <property type="component" value="Chromosome 21"/>
</dbReference>
<protein>
    <submittedName>
        <fullName evidence="1">Uncharacterized protein</fullName>
    </submittedName>
</protein>
<dbReference type="EMBL" id="CM055748">
    <property type="protein sequence ID" value="KAJ7995818.1"/>
    <property type="molecule type" value="Genomic_DNA"/>
</dbReference>
<evidence type="ECO:0000313" key="2">
    <source>
        <dbReference type="Proteomes" id="UP001157502"/>
    </source>
</evidence>
<accession>A0ACC2FWU2</accession>
<evidence type="ECO:0000313" key="1">
    <source>
        <dbReference type="EMBL" id="KAJ7995818.1"/>
    </source>
</evidence>
<comment type="caution">
    <text evidence="1">The sequence shown here is derived from an EMBL/GenBank/DDBJ whole genome shotgun (WGS) entry which is preliminary data.</text>
</comment>